<evidence type="ECO:0000256" key="5">
    <source>
        <dbReference type="ARBA" id="ARBA00022695"/>
    </source>
</evidence>
<dbReference type="Proteomes" id="UP000319658">
    <property type="component" value="Segment"/>
</dbReference>
<proteinExistence type="inferred from homology"/>
<dbReference type="GO" id="GO:0003677">
    <property type="term" value="F:DNA binding"/>
    <property type="evidence" value="ECO:0007669"/>
    <property type="project" value="InterPro"/>
</dbReference>
<comment type="catalytic activity">
    <reaction evidence="7">
        <text>RNA(n) + a ribonucleoside 5'-triphosphate = RNA(n+1) + diphosphate</text>
        <dbReference type="Rhea" id="RHEA:21248"/>
        <dbReference type="Rhea" id="RHEA-COMP:14527"/>
        <dbReference type="Rhea" id="RHEA-COMP:17342"/>
        <dbReference type="ChEBI" id="CHEBI:33019"/>
        <dbReference type="ChEBI" id="CHEBI:61557"/>
        <dbReference type="ChEBI" id="CHEBI:140395"/>
        <dbReference type="EC" id="2.7.7.6"/>
    </reaction>
</comment>
<accession>A0A514TVL1</accession>
<evidence type="ECO:0000313" key="9">
    <source>
        <dbReference type="Proteomes" id="UP000319658"/>
    </source>
</evidence>
<evidence type="ECO:0000313" key="8">
    <source>
        <dbReference type="EMBL" id="QDJ97059.1"/>
    </source>
</evidence>
<name>A0A514TVL1_9CAUD</name>
<evidence type="ECO:0000256" key="2">
    <source>
        <dbReference type="ARBA" id="ARBA00012418"/>
    </source>
</evidence>
<keyword evidence="9" id="KW-1185">Reference proteome</keyword>
<evidence type="ECO:0000256" key="1">
    <source>
        <dbReference type="ARBA" id="ARBA00006835"/>
    </source>
</evidence>
<gene>
    <name evidence="8" type="ORF">D3_0062</name>
</gene>
<evidence type="ECO:0000256" key="6">
    <source>
        <dbReference type="ARBA" id="ARBA00023163"/>
    </source>
</evidence>
<keyword evidence="3" id="KW-0240">DNA-directed RNA polymerase</keyword>
<organism evidence="8 9">
    <name type="scientific">Aeromonas phage D3</name>
    <dbReference type="NCBI Taxonomy" id="2593327"/>
    <lineage>
        <taxon>Viruses</taxon>
        <taxon>Duplodnaviria</taxon>
        <taxon>Heunggongvirae</taxon>
        <taxon>Uroviricota</taxon>
        <taxon>Caudoviricetes</taxon>
        <taxon>Chimalliviridae</taxon>
        <taxon>Ludhianavirus</taxon>
        <taxon>Ludhianavirus D3</taxon>
    </lineage>
</organism>
<keyword evidence="5" id="KW-0548">Nucleotidyltransferase</keyword>
<dbReference type="InterPro" id="IPR037033">
    <property type="entry name" value="DNA-dir_RNAP_su2_hyb_sf"/>
</dbReference>
<keyword evidence="6" id="KW-0804">Transcription</keyword>
<dbReference type="Gene3D" id="2.40.270.10">
    <property type="entry name" value="DNA-directed RNA polymerase, subunit 2, domain 6"/>
    <property type="match status" value="1"/>
</dbReference>
<dbReference type="EMBL" id="MN102098">
    <property type="protein sequence ID" value="QDJ97059.1"/>
    <property type="molecule type" value="Genomic_DNA"/>
</dbReference>
<sequence length="696" mass="79707">MSKKINQVTPDTAGVAVGLNANRMCTSPSRLYMLCKNQGKAAVIKHSTGRLMATADEQEYARTARKVETDGNVVVEEVFFVKDPNNTNQPMMWGTQYVIVRNEDTHVYDLIEMSKFNTQNMELGFEYKYNKDLLRTVQKGARYKKGTVFASSARITESGEWCPGVETRVAAMSHVDTEEDAVVIYRSYAQKVGVVFSREHRYQWDEEDYVMLNLYGELDRHQGFPFSGERVRHDGIVMGFRKKDKTVALNALSKQALMEPDPMYDVLFYSSPDCIVADIQVETERYKNQSNNRKAEKRTLPHTAELERIEEMYNEFYNRVIRWYNSVKRNHSDQVPLSPALWNFIITCQANITRDFSTPHATGKFHKVKRKMSNINLKDWRITIKLREDVEGKVRFKNTGMDGNKSVIMKVLPDEEAPIDDHGNRCDMIVGNTPAFRRQILGTLIELDVNFINIHTYPKIVAAYDAGDMETAWNLASTFYKTVNPSFGKLVESLNGEERLKHLAWIRKKDTEFSVQAPSADGEVGISIIERLKEQYPDIQPTPVTYINQYGDTIRTRHPIVISSLYYIMLDKFGDDMSCQSTPKFNIFGLPTSLSKDERAREFHRSVGNRNVGETEGRLFINQKGGVAAVRTLALGNSPALLEQSVRRIIRADNPMTIKYLVKPGEERQNHALQVMDNMLSDFGSKLRRERPEDIV</sequence>
<dbReference type="SUPFAM" id="SSF64484">
    <property type="entry name" value="beta and beta-prime subunits of DNA dependent RNA-polymerase"/>
    <property type="match status" value="1"/>
</dbReference>
<evidence type="ECO:0000256" key="4">
    <source>
        <dbReference type="ARBA" id="ARBA00022679"/>
    </source>
</evidence>
<evidence type="ECO:0000256" key="7">
    <source>
        <dbReference type="ARBA" id="ARBA00048552"/>
    </source>
</evidence>
<dbReference type="GO" id="GO:0003899">
    <property type="term" value="F:DNA-directed RNA polymerase activity"/>
    <property type="evidence" value="ECO:0007669"/>
    <property type="project" value="UniProtKB-EC"/>
</dbReference>
<dbReference type="GO" id="GO:0000428">
    <property type="term" value="C:DNA-directed RNA polymerase complex"/>
    <property type="evidence" value="ECO:0007669"/>
    <property type="project" value="UniProtKB-KW"/>
</dbReference>
<evidence type="ECO:0000256" key="3">
    <source>
        <dbReference type="ARBA" id="ARBA00022478"/>
    </source>
</evidence>
<comment type="similarity">
    <text evidence="1">Belongs to the RNA polymerase beta chain family.</text>
</comment>
<protein>
    <recommendedName>
        <fullName evidence="2">DNA-directed RNA polymerase</fullName>
        <ecNumber evidence="2">2.7.7.6</ecNumber>
    </recommendedName>
</protein>
<dbReference type="GO" id="GO:0006351">
    <property type="term" value="P:DNA-templated transcription"/>
    <property type="evidence" value="ECO:0007669"/>
    <property type="project" value="InterPro"/>
</dbReference>
<keyword evidence="4" id="KW-0808">Transferase</keyword>
<reference evidence="8 9" key="1">
    <citation type="submission" date="2019-06" db="EMBL/GenBank/DDBJ databases">
        <title>Complete genome sequence of Aeromonas hydrophila bacteriophage D3.</title>
        <authorList>
            <person name="Rai S."/>
            <person name="Tyagi A."/>
            <person name="Kumar N."/>
            <person name="Singh N."/>
        </authorList>
    </citation>
    <scope>NUCLEOTIDE SEQUENCE [LARGE SCALE GENOMIC DNA]</scope>
</reference>
<dbReference type="EC" id="2.7.7.6" evidence="2"/>